<proteinExistence type="predicted"/>
<name>E1T5S5_BURSG</name>
<dbReference type="eggNOG" id="ENOG5031DS2">
    <property type="taxonomic scope" value="Bacteria"/>
</dbReference>
<dbReference type="KEGG" id="bgf:BC1003_2575"/>
<organism evidence="1">
    <name type="scientific">Burkholderia sp. (strain CCGE1003)</name>
    <dbReference type="NCBI Taxonomy" id="640512"/>
    <lineage>
        <taxon>Bacteria</taxon>
        <taxon>Pseudomonadati</taxon>
        <taxon>Pseudomonadota</taxon>
        <taxon>Betaproteobacteria</taxon>
        <taxon>Burkholderiales</taxon>
        <taxon>Burkholderiaceae</taxon>
        <taxon>Burkholderia</taxon>
    </lineage>
</organism>
<gene>
    <name evidence="1" type="ordered locus">BC1003_2575</name>
</gene>
<dbReference type="AlphaFoldDB" id="E1T5S5"/>
<dbReference type="EMBL" id="CP002217">
    <property type="protein sequence ID" value="ADN58528.1"/>
    <property type="molecule type" value="Genomic_DNA"/>
</dbReference>
<dbReference type="HOGENOM" id="CLU_217126_0_0_4"/>
<evidence type="ECO:0000313" key="1">
    <source>
        <dbReference type="EMBL" id="ADN58528.1"/>
    </source>
</evidence>
<protein>
    <submittedName>
        <fullName evidence="1">Uncharacterized protein</fullName>
    </submittedName>
</protein>
<dbReference type="STRING" id="640512.BC1003_2575"/>
<reference evidence="1" key="1">
    <citation type="submission" date="2010-09" db="EMBL/GenBank/DDBJ databases">
        <title>Complete sequence of chromosome1 of Burkholderia sp. CCGE1003.</title>
        <authorList>
            <consortium name="US DOE Joint Genome Institute"/>
            <person name="Lucas S."/>
            <person name="Copeland A."/>
            <person name="Lapidus A."/>
            <person name="Cheng J.-F."/>
            <person name="Bruce D."/>
            <person name="Goodwin L."/>
            <person name="Pitluck S."/>
            <person name="Daligault H."/>
            <person name="Davenport K."/>
            <person name="Detter J.C."/>
            <person name="Han C."/>
            <person name="Tapia R."/>
            <person name="Land M."/>
            <person name="Hauser L."/>
            <person name="Jeffries C."/>
            <person name="Kyrpides N."/>
            <person name="Ivanova N."/>
            <person name="Ovchinnikova G."/>
            <person name="Martinez-Romero E."/>
            <person name="Rogel M.A."/>
            <person name="Auchtung J."/>
            <person name="Tiedje J.M."/>
            <person name="Woyke T."/>
        </authorList>
    </citation>
    <scope>NUCLEOTIDE SEQUENCE</scope>
    <source>
        <strain evidence="1">CCGE1003</strain>
    </source>
</reference>
<accession>E1T5S5</accession>
<sequence length="46" mass="4944">MVAGTRIVVGLAGGSRSLREQSDAQDVLPKQALKAVARLNLRFNHV</sequence>